<keyword evidence="2" id="KW-0813">Transport</keyword>
<evidence type="ECO:0000256" key="4">
    <source>
        <dbReference type="ARBA" id="ARBA00022989"/>
    </source>
</evidence>
<dbReference type="Pfam" id="PF02080">
    <property type="entry name" value="TrkA_C"/>
    <property type="match status" value="1"/>
</dbReference>
<evidence type="ECO:0000256" key="9">
    <source>
        <dbReference type="ARBA" id="ARBA00023303"/>
    </source>
</evidence>
<feature type="transmembrane region" description="Helical" evidence="10">
    <location>
        <begin position="237"/>
        <end position="258"/>
    </location>
</feature>
<organism evidence="12 13">
    <name type="scientific">Eiseniibacteriota bacterium</name>
    <dbReference type="NCBI Taxonomy" id="2212470"/>
    <lineage>
        <taxon>Bacteria</taxon>
        <taxon>Candidatus Eiseniibacteriota</taxon>
    </lineage>
</organism>
<evidence type="ECO:0000256" key="2">
    <source>
        <dbReference type="ARBA" id="ARBA00022448"/>
    </source>
</evidence>
<keyword evidence="9" id="KW-0407">Ion channel</keyword>
<gene>
    <name evidence="12" type="ORF">KDA27_21280</name>
</gene>
<proteinExistence type="predicted"/>
<dbReference type="InterPro" id="IPR050368">
    <property type="entry name" value="ClC-type_chloride_channel"/>
</dbReference>
<dbReference type="GO" id="GO:0005254">
    <property type="term" value="F:chloride channel activity"/>
    <property type="evidence" value="ECO:0007669"/>
    <property type="project" value="UniProtKB-KW"/>
</dbReference>
<keyword evidence="8" id="KW-0868">Chloride</keyword>
<keyword evidence="7" id="KW-0869">Chloride channel</keyword>
<evidence type="ECO:0000256" key="3">
    <source>
        <dbReference type="ARBA" id="ARBA00022692"/>
    </source>
</evidence>
<feature type="domain" description="RCK C-terminal" evidence="11">
    <location>
        <begin position="478"/>
        <end position="559"/>
    </location>
</feature>
<feature type="transmembrane region" description="Helical" evidence="10">
    <location>
        <begin position="397"/>
        <end position="416"/>
    </location>
</feature>
<dbReference type="InterPro" id="IPR014743">
    <property type="entry name" value="Cl-channel_core"/>
</dbReference>
<evidence type="ECO:0000256" key="8">
    <source>
        <dbReference type="ARBA" id="ARBA00023214"/>
    </source>
</evidence>
<dbReference type="EMBL" id="JAGQHS010000163">
    <property type="protein sequence ID" value="MCA9758342.1"/>
    <property type="molecule type" value="Genomic_DNA"/>
</dbReference>
<reference evidence="12" key="2">
    <citation type="journal article" date="2021" name="Microbiome">
        <title>Successional dynamics and alternative stable states in a saline activated sludge microbial community over 9 years.</title>
        <authorList>
            <person name="Wang Y."/>
            <person name="Ye J."/>
            <person name="Ju F."/>
            <person name="Liu L."/>
            <person name="Boyd J.A."/>
            <person name="Deng Y."/>
            <person name="Parks D.H."/>
            <person name="Jiang X."/>
            <person name="Yin X."/>
            <person name="Woodcroft B.J."/>
            <person name="Tyson G.W."/>
            <person name="Hugenholtz P."/>
            <person name="Polz M.F."/>
            <person name="Zhang T."/>
        </authorList>
    </citation>
    <scope>NUCLEOTIDE SEQUENCE</scope>
    <source>
        <strain evidence="12">HKST-UBA02</strain>
    </source>
</reference>
<evidence type="ECO:0000259" key="11">
    <source>
        <dbReference type="PROSITE" id="PS51202"/>
    </source>
</evidence>
<dbReference type="Gene3D" id="3.30.70.1450">
    <property type="entry name" value="Regulator of K+ conductance, C-terminal domain"/>
    <property type="match status" value="1"/>
</dbReference>
<keyword evidence="6 10" id="KW-0472">Membrane</keyword>
<evidence type="ECO:0000256" key="6">
    <source>
        <dbReference type="ARBA" id="ARBA00023136"/>
    </source>
</evidence>
<dbReference type="InterPro" id="IPR036721">
    <property type="entry name" value="RCK_C_sf"/>
</dbReference>
<comment type="caution">
    <text evidence="12">The sequence shown here is derived from an EMBL/GenBank/DDBJ whole genome shotgun (WGS) entry which is preliminary data.</text>
</comment>
<accession>A0A956NFC2</accession>
<feature type="transmembrane region" description="Helical" evidence="10">
    <location>
        <begin position="62"/>
        <end position="83"/>
    </location>
</feature>
<keyword evidence="4 10" id="KW-1133">Transmembrane helix</keyword>
<dbReference type="Proteomes" id="UP000739538">
    <property type="component" value="Unassembled WGS sequence"/>
</dbReference>
<dbReference type="GO" id="GO:0006813">
    <property type="term" value="P:potassium ion transport"/>
    <property type="evidence" value="ECO:0007669"/>
    <property type="project" value="InterPro"/>
</dbReference>
<dbReference type="PROSITE" id="PS51202">
    <property type="entry name" value="RCK_C"/>
    <property type="match status" value="1"/>
</dbReference>
<dbReference type="SUPFAM" id="SSF116726">
    <property type="entry name" value="TrkA C-terminal domain-like"/>
    <property type="match status" value="1"/>
</dbReference>
<feature type="transmembrane region" description="Helical" evidence="10">
    <location>
        <begin position="341"/>
        <end position="360"/>
    </location>
</feature>
<evidence type="ECO:0000256" key="10">
    <source>
        <dbReference type="SAM" id="Phobius"/>
    </source>
</evidence>
<keyword evidence="3 10" id="KW-0812">Transmembrane</keyword>
<feature type="transmembrane region" description="Helical" evidence="10">
    <location>
        <begin position="198"/>
        <end position="216"/>
    </location>
</feature>
<evidence type="ECO:0000256" key="1">
    <source>
        <dbReference type="ARBA" id="ARBA00004141"/>
    </source>
</evidence>
<name>A0A956NFC2_UNCEI</name>
<dbReference type="PRINTS" id="PR00762">
    <property type="entry name" value="CLCHANNEL"/>
</dbReference>
<evidence type="ECO:0000313" key="13">
    <source>
        <dbReference type="Proteomes" id="UP000739538"/>
    </source>
</evidence>
<dbReference type="Pfam" id="PF00654">
    <property type="entry name" value="Voltage_CLC"/>
    <property type="match status" value="1"/>
</dbReference>
<sequence>MSTTGRLLVFSVLIGVVGGLGAQAFIWLLEKAHDLLLVGLAHYSPPGIPSEGGNPNEVVGRFGLWLIPLATTLGGFLSGWIVFRFAPEAEGHGTDGAVKAYHHHHGEIRARVPLIKALTSAITIGSGGSAGREGPGAQISAGFGSVLAKLVGCSNDERRILMLAGVAAGLSAMFRSPLGAAVLAVEVLYGSMQFEAGALIYTMIAAVVGYAVNGAFVGYEPIFDVDPGLRFHGGQELAWYALLGVVTGAAASVLPYVFYRSRELFHKLPGPRALQPTLGGLLVGLLGVAFPQVLAGGYGWMQRAIDGSLPLWLLLVLPIAKTIAMSFTVSSGGSGGVFAPSLYVGTCLGAALATAVNLISPDTSLSVAAFAVVGMAALFSGAARTPMATMFMVVEMTGGYGLMVPAMLAVTVSYLVQVRLTRHARFPSLYEAQVPSLGDSPVHHDEYVHKVVELIHAGRARMPREATPVRLEELLRMGTSIPVEGTGRSIVLTEVREGAPAAGIPLKERPLGGDISILSILRRDRVVIPGPDVAIEEGDRIIALLTADAYDEASDSLELLGPV</sequence>
<dbReference type="InterPro" id="IPR006037">
    <property type="entry name" value="RCK_C"/>
</dbReference>
<dbReference type="SUPFAM" id="SSF81340">
    <property type="entry name" value="Clc chloride channel"/>
    <property type="match status" value="1"/>
</dbReference>
<protein>
    <submittedName>
        <fullName evidence="12">Chloride channel protein</fullName>
    </submittedName>
</protein>
<evidence type="ECO:0000256" key="5">
    <source>
        <dbReference type="ARBA" id="ARBA00023065"/>
    </source>
</evidence>
<reference evidence="12" key="1">
    <citation type="submission" date="2020-04" db="EMBL/GenBank/DDBJ databases">
        <authorList>
            <person name="Zhang T."/>
        </authorList>
    </citation>
    <scope>NUCLEOTIDE SEQUENCE</scope>
    <source>
        <strain evidence="12">HKST-UBA02</strain>
    </source>
</reference>
<evidence type="ECO:0000313" key="12">
    <source>
        <dbReference type="EMBL" id="MCA9758342.1"/>
    </source>
</evidence>
<dbReference type="GO" id="GO:0008324">
    <property type="term" value="F:monoatomic cation transmembrane transporter activity"/>
    <property type="evidence" value="ECO:0007669"/>
    <property type="project" value="InterPro"/>
</dbReference>
<dbReference type="InterPro" id="IPR001807">
    <property type="entry name" value="ClC"/>
</dbReference>
<feature type="transmembrane region" description="Helical" evidence="10">
    <location>
        <begin position="160"/>
        <end position="178"/>
    </location>
</feature>
<dbReference type="Gene3D" id="1.10.3080.10">
    <property type="entry name" value="Clc chloride channel"/>
    <property type="match status" value="1"/>
</dbReference>
<feature type="transmembrane region" description="Helical" evidence="10">
    <location>
        <begin position="311"/>
        <end position="329"/>
    </location>
</feature>
<feature type="transmembrane region" description="Helical" evidence="10">
    <location>
        <begin position="367"/>
        <end position="385"/>
    </location>
</feature>
<feature type="transmembrane region" description="Helical" evidence="10">
    <location>
        <begin position="278"/>
        <end position="299"/>
    </location>
</feature>
<dbReference type="AlphaFoldDB" id="A0A956NFC2"/>
<comment type="subcellular location">
    <subcellularLocation>
        <location evidence="1">Membrane</location>
        <topology evidence="1">Multi-pass membrane protein</topology>
    </subcellularLocation>
</comment>
<dbReference type="PANTHER" id="PTHR43427:SF6">
    <property type="entry name" value="CHLORIDE CHANNEL PROTEIN CLC-E"/>
    <property type="match status" value="1"/>
</dbReference>
<feature type="transmembrane region" description="Helical" evidence="10">
    <location>
        <begin position="7"/>
        <end position="29"/>
    </location>
</feature>
<dbReference type="PANTHER" id="PTHR43427">
    <property type="entry name" value="CHLORIDE CHANNEL PROTEIN CLC-E"/>
    <property type="match status" value="1"/>
</dbReference>
<dbReference type="CDD" id="cd00400">
    <property type="entry name" value="Voltage_gated_ClC"/>
    <property type="match status" value="1"/>
</dbReference>
<evidence type="ECO:0000256" key="7">
    <source>
        <dbReference type="ARBA" id="ARBA00023173"/>
    </source>
</evidence>
<dbReference type="GO" id="GO:0034707">
    <property type="term" value="C:chloride channel complex"/>
    <property type="evidence" value="ECO:0007669"/>
    <property type="project" value="UniProtKB-KW"/>
</dbReference>
<keyword evidence="5" id="KW-0406">Ion transport</keyword>